<feature type="compositionally biased region" description="Basic and acidic residues" evidence="1">
    <location>
        <begin position="409"/>
        <end position="421"/>
    </location>
</feature>
<evidence type="ECO:0000256" key="1">
    <source>
        <dbReference type="SAM" id="MobiDB-lite"/>
    </source>
</evidence>
<reference evidence="2 3" key="1">
    <citation type="journal article" date="2024" name="BMC Genomics">
        <title>De novo assembly and annotation of Popillia japonica's genome with initial clues to its potential as an invasive pest.</title>
        <authorList>
            <person name="Cucini C."/>
            <person name="Boschi S."/>
            <person name="Funari R."/>
            <person name="Cardaioli E."/>
            <person name="Iannotti N."/>
            <person name="Marturano G."/>
            <person name="Paoli F."/>
            <person name="Bruttini M."/>
            <person name="Carapelli A."/>
            <person name="Frati F."/>
            <person name="Nardi F."/>
        </authorList>
    </citation>
    <scope>NUCLEOTIDE SEQUENCE [LARGE SCALE GENOMIC DNA]</scope>
    <source>
        <strain evidence="2">DMR45628</strain>
    </source>
</reference>
<feature type="region of interest" description="Disordered" evidence="1">
    <location>
        <begin position="1049"/>
        <end position="1076"/>
    </location>
</feature>
<feature type="compositionally biased region" description="Basic and acidic residues" evidence="1">
    <location>
        <begin position="866"/>
        <end position="882"/>
    </location>
</feature>
<sequence length="1278" mass="141415">MSSTGGVQSVPSRRQKRMGPAPFASFEDLSDEVRSHLESPEESTDGASLVRLPGIREVIKMCIFSFQLESPEESTDGASLVRLPGIREDVTPSTPVSQGRITPEFVYTGISLVGAPSTPPSSTAMSSVSTPPSSTKVSLQTPSTPRIDISRASSSSHHEDSRDSTPERELFEGHDPERAKLGLGFREEGTLDLRSSTEELDFQETQQKMKKVNVQTPSQEEFHNHQRKDSQSSEIGLLSISGRTSRLSSIGSQGSTHSRMSNASHLSVISGQSGVSRSPSPHKMLLETSFCGTKAHGAGQRGGEKHGAKSEPEDLEIVLLSRKADPTKAILAEGINVDTAKPERKLVKQVQEKPIIKKENVQTVKPNIKITVDKPSIVSSDDRPKLPKTIISASGIEYTYIPLKGPLPIDDKPSKQQEITKPKSLTTKPTTTTGKTPSGKQKSSSAKSARDKVQSPSILKELREEEPKYIRIKLKPDHMYDDFDATNVEVQKPASLDLNDVNKRSIQSFKEILQTESKVPEKVTATKPAENQGRSISSTPSASPKFSRHSVLKEPVASSKSPSPSLSRKSSFASIFRSKEAILSPESPTIPSSSTRRKNTLTGIIKDASENLRERRRSRSKSRDRDRNNLSLAPSSTESIDSKGKQKTVFSLFKSKKERKSESDSNSSDVIPNVDVLTNVEFKFKPEPTSSQKSTKIYNETQLEGDSIRIPLHSPTYYEQRSLLQELRSSSQGSQETVIEANISKEAEASPALDSGPVQKTKAEQLRQSSTSSENIVFSTRLGSNNELFTTKLPKEKLIEKSPVTAEAQKSDVVVVENVISKQTSVTDGIGDSLPPTVNTETKPIEKTLTTTISSYSITPEDKIQEQYKDKSLSTEKVEVSKSNRNSMMSSVNDDDHYSSESERGSEIDFLKEKKNMELKLDTNVVEPVEMERKGLVIQQDSFEDELPYVPTTLPLERSVAVPIIPVKQRNVLEMKVFPIERPRSTTPINPSCLEEYCEEIVGSVHVEQVQKNIEKLKISLPREDSIKSPRKSTGNTNWLEFAEKKIATQPRRASLPQESETMTTTTPPPLPPKGIQKEWINFEEIPERRKQPKRIQTIPSRGNIDVPESVLQDNVVYSYVNPEDCKCECHEFNARSRSKENQRRDAGGEPVHEDELPLLEEDAPKENQRRDAGGEPVHEDELPLLEEDAPYEEKPANESIERIKLDVTILDRRSVISDSSVDLSTSIEHAVEANGVDCLQTPFTSDLGVSSNRSSIISQDDTQSPDRSPNAFPKTSS</sequence>
<feature type="region of interest" description="Disordered" evidence="1">
    <location>
        <begin position="584"/>
        <end position="647"/>
    </location>
</feature>
<feature type="compositionally biased region" description="Basic and acidic residues" evidence="1">
    <location>
        <begin position="894"/>
        <end position="904"/>
    </location>
</feature>
<organism evidence="2 3">
    <name type="scientific">Popillia japonica</name>
    <name type="common">Japanese beetle</name>
    <dbReference type="NCBI Taxonomy" id="7064"/>
    <lineage>
        <taxon>Eukaryota</taxon>
        <taxon>Metazoa</taxon>
        <taxon>Ecdysozoa</taxon>
        <taxon>Arthropoda</taxon>
        <taxon>Hexapoda</taxon>
        <taxon>Insecta</taxon>
        <taxon>Pterygota</taxon>
        <taxon>Neoptera</taxon>
        <taxon>Endopterygota</taxon>
        <taxon>Coleoptera</taxon>
        <taxon>Polyphaga</taxon>
        <taxon>Scarabaeiformia</taxon>
        <taxon>Scarabaeidae</taxon>
        <taxon>Rutelinae</taxon>
        <taxon>Popillia</taxon>
    </lineage>
</organism>
<feature type="compositionally biased region" description="Low complexity" evidence="1">
    <location>
        <begin position="584"/>
        <end position="594"/>
    </location>
</feature>
<feature type="compositionally biased region" description="Basic and acidic residues" evidence="1">
    <location>
        <begin position="156"/>
        <end position="186"/>
    </location>
</feature>
<gene>
    <name evidence="2" type="ORF">QE152_g197</name>
</gene>
<feature type="region of interest" description="Disordered" evidence="1">
    <location>
        <begin position="1247"/>
        <end position="1278"/>
    </location>
</feature>
<feature type="region of interest" description="Disordered" evidence="1">
    <location>
        <begin position="111"/>
        <end position="186"/>
    </location>
</feature>
<feature type="compositionally biased region" description="Polar residues" evidence="1">
    <location>
        <begin position="883"/>
        <end position="892"/>
    </location>
</feature>
<keyword evidence="3" id="KW-1185">Reference proteome</keyword>
<feature type="region of interest" description="Disordered" evidence="1">
    <location>
        <begin position="1136"/>
        <end position="1200"/>
    </location>
</feature>
<feature type="compositionally biased region" description="Low complexity" evidence="1">
    <location>
        <begin position="422"/>
        <end position="447"/>
    </location>
</feature>
<feature type="compositionally biased region" description="Polar residues" evidence="1">
    <location>
        <begin position="532"/>
        <end position="544"/>
    </location>
</feature>
<evidence type="ECO:0000313" key="3">
    <source>
        <dbReference type="Proteomes" id="UP001458880"/>
    </source>
</evidence>
<feature type="compositionally biased region" description="Basic and acidic residues" evidence="1">
    <location>
        <begin position="1163"/>
        <end position="1182"/>
    </location>
</feature>
<comment type="caution">
    <text evidence="2">The sequence shown here is derived from an EMBL/GenBank/DDBJ whole genome shotgun (WGS) entry which is preliminary data.</text>
</comment>
<name>A0AAW1NG93_POPJA</name>
<feature type="region of interest" description="Disordered" evidence="1">
    <location>
        <begin position="517"/>
        <end position="570"/>
    </location>
</feature>
<feature type="compositionally biased region" description="Low complexity" evidence="1">
    <location>
        <begin position="146"/>
        <end position="155"/>
    </location>
</feature>
<dbReference type="AlphaFoldDB" id="A0AAW1NG93"/>
<evidence type="ECO:0000313" key="2">
    <source>
        <dbReference type="EMBL" id="KAK9759133.1"/>
    </source>
</evidence>
<feature type="compositionally biased region" description="Basic and acidic residues" evidence="1">
    <location>
        <begin position="1136"/>
        <end position="1156"/>
    </location>
</feature>
<feature type="region of interest" description="Disordered" evidence="1">
    <location>
        <begin position="407"/>
        <end position="469"/>
    </location>
</feature>
<dbReference type="Proteomes" id="UP001458880">
    <property type="component" value="Unassembled WGS sequence"/>
</dbReference>
<dbReference type="EMBL" id="JASPKY010000002">
    <property type="protein sequence ID" value="KAK9759133.1"/>
    <property type="molecule type" value="Genomic_DNA"/>
</dbReference>
<feature type="region of interest" description="Disordered" evidence="1">
    <location>
        <begin position="866"/>
        <end position="904"/>
    </location>
</feature>
<feature type="region of interest" description="Disordered" evidence="1">
    <location>
        <begin position="1"/>
        <end position="50"/>
    </location>
</feature>
<protein>
    <submittedName>
        <fullName evidence="2">Uncharacterized protein</fullName>
    </submittedName>
</protein>
<feature type="compositionally biased region" description="Low complexity" evidence="1">
    <location>
        <begin position="120"/>
        <end position="138"/>
    </location>
</feature>
<feature type="region of interest" description="Disordered" evidence="1">
    <location>
        <begin position="201"/>
        <end position="234"/>
    </location>
</feature>
<accession>A0AAW1NG93</accession>
<feature type="region of interest" description="Disordered" evidence="1">
    <location>
        <begin position="745"/>
        <end position="774"/>
    </location>
</feature>
<feature type="compositionally biased region" description="Basic and acidic residues" evidence="1">
    <location>
        <begin position="220"/>
        <end position="231"/>
    </location>
</feature>
<feature type="compositionally biased region" description="Low complexity" evidence="1">
    <location>
        <begin position="557"/>
        <end position="570"/>
    </location>
</feature>
<proteinExistence type="predicted"/>
<feature type="compositionally biased region" description="Basic and acidic residues" evidence="1">
    <location>
        <begin position="460"/>
        <end position="469"/>
    </location>
</feature>
<feature type="compositionally biased region" description="Polar residues" evidence="1">
    <location>
        <begin position="1"/>
        <end position="12"/>
    </location>
</feature>